<evidence type="ECO:0000313" key="8">
    <source>
        <dbReference type="Proteomes" id="UP000677668"/>
    </source>
</evidence>
<dbReference type="InterPro" id="IPR006685">
    <property type="entry name" value="MscS_channel_2nd"/>
</dbReference>
<sequence>METLNQTLAWMSAPLIALYQRFASLIPNILGALLLLAFGYLFGKVAGSVARRLLERLGVDRLSEKSGLTSFAQQWGMTRPLSSVLGTFVFAFVMLAFTISAADALGLTAAGVAITSVMLFLPKFLAAVIVLVVGLMVAGWLAELVRRVADGAGIEYAQTLSRITMGVLTALVVLLSVEQLDIRTVLLQEVIGIALIAIGAALALSLGLGTRTLAGEIVSGVYMRDLLQEGDRIEWQGIKATVHEVGTIKTSVKLDDGRLLTVANSRLIADEVAIARR</sequence>
<feature type="transmembrane region" description="Helical" evidence="5">
    <location>
        <begin position="84"/>
        <end position="114"/>
    </location>
</feature>
<keyword evidence="4 5" id="KW-0472">Membrane</keyword>
<dbReference type="EMBL" id="CP072642">
    <property type="protein sequence ID" value="QUV93766.1"/>
    <property type="molecule type" value="Genomic_DNA"/>
</dbReference>
<dbReference type="Gene3D" id="1.10.287.1260">
    <property type="match status" value="1"/>
</dbReference>
<organism evidence="7 8">
    <name type="scientific">Chloracidobacterium sp. N</name>
    <dbReference type="NCBI Taxonomy" id="2821540"/>
    <lineage>
        <taxon>Bacteria</taxon>
        <taxon>Pseudomonadati</taxon>
        <taxon>Acidobacteriota</taxon>
        <taxon>Terriglobia</taxon>
        <taxon>Terriglobales</taxon>
        <taxon>Acidobacteriaceae</taxon>
        <taxon>Chloracidobacterium</taxon>
        <taxon>Chloracidobacterium aggregatum</taxon>
    </lineage>
</organism>
<dbReference type="InterPro" id="IPR023408">
    <property type="entry name" value="MscS_beta-dom_sf"/>
</dbReference>
<name>A0ABX8B3S3_9BACT</name>
<dbReference type="InterPro" id="IPR045275">
    <property type="entry name" value="MscS_archaea/bacteria_type"/>
</dbReference>
<keyword evidence="8" id="KW-1185">Reference proteome</keyword>
<proteinExistence type="predicted"/>
<protein>
    <submittedName>
        <fullName evidence="7">Mechanosensitive ion channel</fullName>
    </submittedName>
</protein>
<evidence type="ECO:0000256" key="4">
    <source>
        <dbReference type="ARBA" id="ARBA00023136"/>
    </source>
</evidence>
<feature type="transmembrane region" description="Helical" evidence="5">
    <location>
        <begin position="163"/>
        <end position="180"/>
    </location>
</feature>
<feature type="domain" description="Mechanosensitive ion channel MscS" evidence="6">
    <location>
        <begin position="223"/>
        <end position="272"/>
    </location>
</feature>
<dbReference type="Gene3D" id="2.30.30.60">
    <property type="match status" value="1"/>
</dbReference>
<dbReference type="Pfam" id="PF00924">
    <property type="entry name" value="MS_channel_2nd"/>
    <property type="match status" value="1"/>
</dbReference>
<gene>
    <name evidence="7" type="ORF">J8C05_10420</name>
</gene>
<dbReference type="InterPro" id="IPR008910">
    <property type="entry name" value="MSC_TM_helix"/>
</dbReference>
<dbReference type="PANTHER" id="PTHR30221:SF1">
    <property type="entry name" value="SMALL-CONDUCTANCE MECHANOSENSITIVE CHANNEL"/>
    <property type="match status" value="1"/>
</dbReference>
<evidence type="ECO:0000256" key="1">
    <source>
        <dbReference type="ARBA" id="ARBA00004370"/>
    </source>
</evidence>
<evidence type="ECO:0000259" key="6">
    <source>
        <dbReference type="Pfam" id="PF00924"/>
    </source>
</evidence>
<dbReference type="RefSeq" id="WP_211422113.1">
    <property type="nucleotide sequence ID" value="NZ_CP072642.1"/>
</dbReference>
<evidence type="ECO:0000256" key="2">
    <source>
        <dbReference type="ARBA" id="ARBA00022692"/>
    </source>
</evidence>
<evidence type="ECO:0000313" key="7">
    <source>
        <dbReference type="EMBL" id="QUV93766.1"/>
    </source>
</evidence>
<dbReference type="PANTHER" id="PTHR30221">
    <property type="entry name" value="SMALL-CONDUCTANCE MECHANOSENSITIVE CHANNEL"/>
    <property type="match status" value="1"/>
</dbReference>
<accession>A0ABX8B3S3</accession>
<comment type="subcellular location">
    <subcellularLocation>
        <location evidence="1">Membrane</location>
    </subcellularLocation>
</comment>
<dbReference type="SUPFAM" id="SSF50182">
    <property type="entry name" value="Sm-like ribonucleoproteins"/>
    <property type="match status" value="1"/>
</dbReference>
<evidence type="ECO:0000256" key="3">
    <source>
        <dbReference type="ARBA" id="ARBA00022989"/>
    </source>
</evidence>
<reference evidence="7 8" key="1">
    <citation type="submission" date="2021-03" db="EMBL/GenBank/DDBJ databases">
        <title>Genomic and phenotypic characterization of Chloracidobacterium isolates provides evidence for multiple species.</title>
        <authorList>
            <person name="Saini M.K."/>
            <person name="Costas A.M.G."/>
            <person name="Tank M."/>
            <person name="Bryant D.A."/>
        </authorList>
    </citation>
    <scope>NUCLEOTIDE SEQUENCE [LARGE SCALE GENOMIC DNA]</scope>
    <source>
        <strain evidence="7 8">N</strain>
    </source>
</reference>
<feature type="transmembrane region" description="Helical" evidence="5">
    <location>
        <begin position="22"/>
        <end position="42"/>
    </location>
</feature>
<dbReference type="InterPro" id="IPR010920">
    <property type="entry name" value="LSM_dom_sf"/>
</dbReference>
<dbReference type="Proteomes" id="UP000677668">
    <property type="component" value="Chromosome 1"/>
</dbReference>
<keyword evidence="2 5" id="KW-0812">Transmembrane</keyword>
<dbReference type="Pfam" id="PF05552">
    <property type="entry name" value="MS_channel_1st_1"/>
    <property type="match status" value="2"/>
</dbReference>
<feature type="transmembrane region" description="Helical" evidence="5">
    <location>
        <begin position="120"/>
        <end position="142"/>
    </location>
</feature>
<feature type="transmembrane region" description="Helical" evidence="5">
    <location>
        <begin position="186"/>
        <end position="208"/>
    </location>
</feature>
<keyword evidence="3 5" id="KW-1133">Transmembrane helix</keyword>
<evidence type="ECO:0000256" key="5">
    <source>
        <dbReference type="SAM" id="Phobius"/>
    </source>
</evidence>